<feature type="compositionally biased region" description="Low complexity" evidence="1">
    <location>
        <begin position="46"/>
        <end position="61"/>
    </location>
</feature>
<dbReference type="EMBL" id="OU963864">
    <property type="protein sequence ID" value="CAH0386503.1"/>
    <property type="molecule type" value="Genomic_DNA"/>
</dbReference>
<evidence type="ECO:0000256" key="1">
    <source>
        <dbReference type="SAM" id="MobiDB-lite"/>
    </source>
</evidence>
<accession>A0A9P0F2S3</accession>
<feature type="region of interest" description="Disordered" evidence="1">
    <location>
        <begin position="1"/>
        <end position="67"/>
    </location>
</feature>
<dbReference type="AlphaFoldDB" id="A0A9P0F2S3"/>
<evidence type="ECO:0000313" key="2">
    <source>
        <dbReference type="EMBL" id="CAH0386503.1"/>
    </source>
</evidence>
<evidence type="ECO:0000313" key="3">
    <source>
        <dbReference type="Proteomes" id="UP001152759"/>
    </source>
</evidence>
<name>A0A9P0F2S3_BEMTA</name>
<protein>
    <submittedName>
        <fullName evidence="2">Uncharacterized protein</fullName>
    </submittedName>
</protein>
<dbReference type="Proteomes" id="UP001152759">
    <property type="component" value="Chromosome 3"/>
</dbReference>
<proteinExistence type="predicted"/>
<gene>
    <name evidence="2" type="ORF">BEMITA_LOCUS5614</name>
</gene>
<sequence length="121" mass="12940">MQGLGINDMHVPAPLPGPTAMVKRRSLDRDPETSCSDVEPPRSRTSSLGADPLDSSASASARTPPEFRLIRLHNSSSQNTLNEVQGDDTAPAPGADAALIILKKRRVNAESRVCGPRYEPP</sequence>
<reference evidence="2" key="1">
    <citation type="submission" date="2021-12" db="EMBL/GenBank/DDBJ databases">
        <authorList>
            <person name="King R."/>
        </authorList>
    </citation>
    <scope>NUCLEOTIDE SEQUENCE</scope>
</reference>
<organism evidence="2 3">
    <name type="scientific">Bemisia tabaci</name>
    <name type="common">Sweetpotato whitefly</name>
    <name type="synonym">Aleurodes tabaci</name>
    <dbReference type="NCBI Taxonomy" id="7038"/>
    <lineage>
        <taxon>Eukaryota</taxon>
        <taxon>Metazoa</taxon>
        <taxon>Ecdysozoa</taxon>
        <taxon>Arthropoda</taxon>
        <taxon>Hexapoda</taxon>
        <taxon>Insecta</taxon>
        <taxon>Pterygota</taxon>
        <taxon>Neoptera</taxon>
        <taxon>Paraneoptera</taxon>
        <taxon>Hemiptera</taxon>
        <taxon>Sternorrhyncha</taxon>
        <taxon>Aleyrodoidea</taxon>
        <taxon>Aleyrodidae</taxon>
        <taxon>Aleyrodinae</taxon>
        <taxon>Bemisia</taxon>
    </lineage>
</organism>
<keyword evidence="3" id="KW-1185">Reference proteome</keyword>